<reference evidence="2 3" key="1">
    <citation type="submission" date="2024-04" db="EMBL/GenBank/DDBJ databases">
        <authorList>
            <consortium name="Genoscope - CEA"/>
            <person name="William W."/>
        </authorList>
    </citation>
    <scope>NUCLEOTIDE SEQUENCE [LARGE SCALE GENOMIC DNA]</scope>
</reference>
<protein>
    <submittedName>
        <fullName evidence="2">Uncharacterized protein</fullName>
    </submittedName>
</protein>
<evidence type="ECO:0000313" key="2">
    <source>
        <dbReference type="EMBL" id="CAL1544702.1"/>
    </source>
</evidence>
<name>A0AAV2IEZ5_LYMST</name>
<accession>A0AAV2IEZ5</accession>
<dbReference type="AlphaFoldDB" id="A0AAV2IEZ5"/>
<evidence type="ECO:0000313" key="3">
    <source>
        <dbReference type="Proteomes" id="UP001497497"/>
    </source>
</evidence>
<dbReference type="EMBL" id="CAXITT010000639">
    <property type="protein sequence ID" value="CAL1544702.1"/>
    <property type="molecule type" value="Genomic_DNA"/>
</dbReference>
<gene>
    <name evidence="2" type="ORF">GSLYS_00018185001</name>
</gene>
<proteinExistence type="predicted"/>
<comment type="caution">
    <text evidence="2">The sequence shown here is derived from an EMBL/GenBank/DDBJ whole genome shotgun (WGS) entry which is preliminary data.</text>
</comment>
<feature type="compositionally biased region" description="Polar residues" evidence="1">
    <location>
        <begin position="92"/>
        <end position="104"/>
    </location>
</feature>
<feature type="region of interest" description="Disordered" evidence="1">
    <location>
        <begin position="49"/>
        <end position="104"/>
    </location>
</feature>
<keyword evidence="3" id="KW-1185">Reference proteome</keyword>
<feature type="compositionally biased region" description="Low complexity" evidence="1">
    <location>
        <begin position="81"/>
        <end position="91"/>
    </location>
</feature>
<organism evidence="2 3">
    <name type="scientific">Lymnaea stagnalis</name>
    <name type="common">Great pond snail</name>
    <name type="synonym">Helix stagnalis</name>
    <dbReference type="NCBI Taxonomy" id="6523"/>
    <lineage>
        <taxon>Eukaryota</taxon>
        <taxon>Metazoa</taxon>
        <taxon>Spiralia</taxon>
        <taxon>Lophotrochozoa</taxon>
        <taxon>Mollusca</taxon>
        <taxon>Gastropoda</taxon>
        <taxon>Heterobranchia</taxon>
        <taxon>Euthyneura</taxon>
        <taxon>Panpulmonata</taxon>
        <taxon>Hygrophila</taxon>
        <taxon>Lymnaeoidea</taxon>
        <taxon>Lymnaeidae</taxon>
        <taxon>Lymnaea</taxon>
    </lineage>
</organism>
<sequence>QESNDVLNLKLPTLTEVEKFMIKQEFFSQATPNHALLLPPSFRLQQIPTSTNLQSTSKSNTASSSGPHISTPSQVEKILRSTSKSSTATSSGPQISTPSQVEKM</sequence>
<evidence type="ECO:0000256" key="1">
    <source>
        <dbReference type="SAM" id="MobiDB-lite"/>
    </source>
</evidence>
<feature type="non-terminal residue" evidence="2">
    <location>
        <position position="1"/>
    </location>
</feature>
<feature type="compositionally biased region" description="Low complexity" evidence="1">
    <location>
        <begin position="55"/>
        <end position="65"/>
    </location>
</feature>
<dbReference type="Proteomes" id="UP001497497">
    <property type="component" value="Unassembled WGS sequence"/>
</dbReference>